<keyword evidence="2" id="KW-0472">Membrane</keyword>
<evidence type="ECO:0000313" key="3">
    <source>
        <dbReference type="EMBL" id="QJC58132.1"/>
    </source>
</evidence>
<feature type="transmembrane region" description="Helical" evidence="2">
    <location>
        <begin position="177"/>
        <end position="195"/>
    </location>
</feature>
<name>A0A6H2HE28_9BURK</name>
<organism evidence="3 4">
    <name type="scientific">Polaromonas vacuolata</name>
    <dbReference type="NCBI Taxonomy" id="37448"/>
    <lineage>
        <taxon>Bacteria</taxon>
        <taxon>Pseudomonadati</taxon>
        <taxon>Pseudomonadota</taxon>
        <taxon>Betaproteobacteria</taxon>
        <taxon>Burkholderiales</taxon>
        <taxon>Comamonadaceae</taxon>
        <taxon>Polaromonas</taxon>
    </lineage>
</organism>
<feature type="transmembrane region" description="Helical" evidence="2">
    <location>
        <begin position="311"/>
        <end position="330"/>
    </location>
</feature>
<dbReference type="PANTHER" id="PTHR11328:SF24">
    <property type="entry name" value="MAJOR FACILITATOR SUPERFAMILY (MFS) PROFILE DOMAIN-CONTAINING PROTEIN"/>
    <property type="match status" value="1"/>
</dbReference>
<feature type="transmembrane region" description="Helical" evidence="2">
    <location>
        <begin position="82"/>
        <end position="108"/>
    </location>
</feature>
<dbReference type="SUPFAM" id="SSF103473">
    <property type="entry name" value="MFS general substrate transporter"/>
    <property type="match status" value="1"/>
</dbReference>
<dbReference type="InterPro" id="IPR036259">
    <property type="entry name" value="MFS_trans_sf"/>
</dbReference>
<dbReference type="RefSeq" id="WP_238342668.1">
    <property type="nucleotide sequence ID" value="NZ_CP051461.1"/>
</dbReference>
<protein>
    <submittedName>
        <fullName evidence="3">Putative symporter YjmB</fullName>
    </submittedName>
</protein>
<dbReference type="Gene3D" id="1.20.1250.20">
    <property type="entry name" value="MFS general substrate transporter like domains"/>
    <property type="match status" value="2"/>
</dbReference>
<feature type="transmembrane region" description="Helical" evidence="2">
    <location>
        <begin position="416"/>
        <end position="440"/>
    </location>
</feature>
<comment type="similarity">
    <text evidence="1">Belongs to the sodium:galactoside symporter (TC 2.A.2) family.</text>
</comment>
<reference evidence="3 4" key="1">
    <citation type="submission" date="2020-04" db="EMBL/GenBank/DDBJ databases">
        <title>Complete genome of a Psychrophilic, Marine, Gas Vacuolate Bacterium Polaromonas vacuolata KCTC 22033T.</title>
        <authorList>
            <person name="Hwang K."/>
            <person name="Kim K.M."/>
        </authorList>
    </citation>
    <scope>NUCLEOTIDE SEQUENCE [LARGE SCALE GENOMIC DNA]</scope>
    <source>
        <strain evidence="3 4">KCTC 22033</strain>
    </source>
</reference>
<sequence>MIDTGLSQEKFSRRNTLAYGLLGLPLAFVALPLYVILPNHYAREFGVPLATLGAILLLARLFDALIDPLLGRLSDRLFARSARAVLIMGGLAALLLALGFALLFFPLVSAPDALLAWAGATLMLTYAGYSALSVAHQSWGARLGGNEAERSRLVAWREGLGLVGVVVASVTPVALGLPATTAIFFVALAAGWLAWTRSVPPPTKIEAALNAETKKTKVADTTNPVKPANTVDTDIWLPFRSAAFRSLLTVFMLNGIASAVPATLVLFFIQDLLQAPAALEPLFLGSYFLSAALSMPLWLALVKRLGLARTWLCGMLLAIAVFAWASQMGAGQTTAFVVICALSGIALGTDLALPGALLTGVIQANGDSGRAEGAYFGWWSFATKLNLALAAGLALPLLALFGYAPGVNTPTALNALLIAYCVLPCLLKLAAAGSLYFLVLKKPKLKPYLL</sequence>
<proteinExistence type="inferred from homology"/>
<feature type="transmembrane region" description="Helical" evidence="2">
    <location>
        <begin position="16"/>
        <end position="37"/>
    </location>
</feature>
<keyword evidence="2" id="KW-0812">Transmembrane</keyword>
<feature type="transmembrane region" description="Helical" evidence="2">
    <location>
        <begin position="247"/>
        <end position="269"/>
    </location>
</feature>
<feature type="transmembrane region" description="Helical" evidence="2">
    <location>
        <begin position="281"/>
        <end position="299"/>
    </location>
</feature>
<dbReference type="AlphaFoldDB" id="A0A6H2HE28"/>
<evidence type="ECO:0000313" key="4">
    <source>
        <dbReference type="Proteomes" id="UP000502041"/>
    </source>
</evidence>
<evidence type="ECO:0000256" key="1">
    <source>
        <dbReference type="ARBA" id="ARBA00009617"/>
    </source>
</evidence>
<gene>
    <name evidence="3" type="primary">yjmB</name>
    <name evidence="3" type="ORF">HC248_03469</name>
</gene>
<keyword evidence="2" id="KW-1133">Transmembrane helix</keyword>
<feature type="transmembrane region" description="Helical" evidence="2">
    <location>
        <begin position="49"/>
        <end position="70"/>
    </location>
</feature>
<dbReference type="Pfam" id="PF13347">
    <property type="entry name" value="MFS_2"/>
    <property type="match status" value="1"/>
</dbReference>
<dbReference type="GO" id="GO:0008643">
    <property type="term" value="P:carbohydrate transport"/>
    <property type="evidence" value="ECO:0007669"/>
    <property type="project" value="InterPro"/>
</dbReference>
<feature type="transmembrane region" description="Helical" evidence="2">
    <location>
        <begin position="336"/>
        <end position="364"/>
    </location>
</feature>
<evidence type="ECO:0000256" key="2">
    <source>
        <dbReference type="SAM" id="Phobius"/>
    </source>
</evidence>
<dbReference type="KEGG" id="pvac:HC248_03469"/>
<dbReference type="PANTHER" id="PTHR11328">
    <property type="entry name" value="MAJOR FACILITATOR SUPERFAMILY DOMAIN-CONTAINING PROTEIN"/>
    <property type="match status" value="1"/>
</dbReference>
<dbReference type="Proteomes" id="UP000502041">
    <property type="component" value="Chromosome"/>
</dbReference>
<keyword evidence="4" id="KW-1185">Reference proteome</keyword>
<dbReference type="EMBL" id="CP051461">
    <property type="protein sequence ID" value="QJC58132.1"/>
    <property type="molecule type" value="Genomic_DNA"/>
</dbReference>
<dbReference type="InterPro" id="IPR039672">
    <property type="entry name" value="MFS_2"/>
</dbReference>
<dbReference type="GO" id="GO:0005886">
    <property type="term" value="C:plasma membrane"/>
    <property type="evidence" value="ECO:0007669"/>
    <property type="project" value="TreeGrafter"/>
</dbReference>
<feature type="transmembrane region" description="Helical" evidence="2">
    <location>
        <begin position="385"/>
        <end position="404"/>
    </location>
</feature>
<accession>A0A6H2HE28</accession>
<dbReference type="GO" id="GO:0015293">
    <property type="term" value="F:symporter activity"/>
    <property type="evidence" value="ECO:0007669"/>
    <property type="project" value="InterPro"/>
</dbReference>
<feature type="transmembrane region" description="Helical" evidence="2">
    <location>
        <begin position="114"/>
        <end position="132"/>
    </location>
</feature>